<sequence length="219" mass="23955">MFSAATYQHHQHVPITLPRSAPGAPLLTQAPLRPATCEIKAGSPGLPPKKKDDHQGGVLFSARRPTTIRCARDVQKVSWRLVLFFSFPACCPKALRHGTRRTHQAKMSTTCQTKVQNPATAKVPFQEPAMYHHSQGVNQAQQQSPSAPCPLLSRSSHLLLPLPPPCSIHVWNGTGHASICSDNLPLAKSLHLGLLIFIRRTVCAGFFLTRLVWASLSQA</sequence>
<dbReference type="GeneID" id="92029028"/>
<name>A0ABR1LJR1_9PEZI</name>
<proteinExistence type="predicted"/>
<dbReference type="RefSeq" id="XP_066653506.1">
    <property type="nucleotide sequence ID" value="XM_066796122.1"/>
</dbReference>
<dbReference type="EMBL" id="JBBPEH010000008">
    <property type="protein sequence ID" value="KAK7534781.1"/>
    <property type="molecule type" value="Genomic_DNA"/>
</dbReference>
<gene>
    <name evidence="1" type="ORF">J3D65DRAFT_423228</name>
</gene>
<dbReference type="Proteomes" id="UP001360953">
    <property type="component" value="Unassembled WGS sequence"/>
</dbReference>
<protein>
    <submittedName>
        <fullName evidence="1">Uncharacterized protein</fullName>
    </submittedName>
</protein>
<evidence type="ECO:0000313" key="1">
    <source>
        <dbReference type="EMBL" id="KAK7534781.1"/>
    </source>
</evidence>
<evidence type="ECO:0000313" key="2">
    <source>
        <dbReference type="Proteomes" id="UP001360953"/>
    </source>
</evidence>
<accession>A0ABR1LJR1</accession>
<organism evidence="1 2">
    <name type="scientific">Phyllosticta citribraziliensis</name>
    <dbReference type="NCBI Taxonomy" id="989973"/>
    <lineage>
        <taxon>Eukaryota</taxon>
        <taxon>Fungi</taxon>
        <taxon>Dikarya</taxon>
        <taxon>Ascomycota</taxon>
        <taxon>Pezizomycotina</taxon>
        <taxon>Dothideomycetes</taxon>
        <taxon>Dothideomycetes incertae sedis</taxon>
        <taxon>Botryosphaeriales</taxon>
        <taxon>Phyllostictaceae</taxon>
        <taxon>Phyllosticta</taxon>
    </lineage>
</organism>
<keyword evidence="2" id="KW-1185">Reference proteome</keyword>
<reference evidence="1 2" key="1">
    <citation type="submission" date="2024-04" db="EMBL/GenBank/DDBJ databases">
        <title>Phyllosticta paracitricarpa is synonymous to the EU quarantine fungus P. citricarpa based on phylogenomic analyses.</title>
        <authorList>
            <consortium name="Lawrence Berkeley National Laboratory"/>
            <person name="Van ingen-buijs V.A."/>
            <person name="Van westerhoven A.C."/>
            <person name="Haridas S."/>
            <person name="Skiadas P."/>
            <person name="Martin F."/>
            <person name="Groenewald J.Z."/>
            <person name="Crous P.W."/>
            <person name="Seidl M.F."/>
        </authorList>
    </citation>
    <scope>NUCLEOTIDE SEQUENCE [LARGE SCALE GENOMIC DNA]</scope>
    <source>
        <strain evidence="1 2">CPC 17464</strain>
    </source>
</reference>
<comment type="caution">
    <text evidence="1">The sequence shown here is derived from an EMBL/GenBank/DDBJ whole genome shotgun (WGS) entry which is preliminary data.</text>
</comment>